<dbReference type="GO" id="GO:0005524">
    <property type="term" value="F:ATP binding"/>
    <property type="evidence" value="ECO:0007669"/>
    <property type="project" value="UniProtKB-KW"/>
</dbReference>
<name>A0ABP6Z6C1_9ACTN</name>
<dbReference type="PANTHER" id="PTHR24221:SF654">
    <property type="entry name" value="ATP-BINDING CASSETTE SUB-FAMILY B MEMBER 6"/>
    <property type="match status" value="1"/>
</dbReference>
<accession>A0ABP6Z6C1</accession>
<reference evidence="10" key="1">
    <citation type="journal article" date="2019" name="Int. J. Syst. Evol. Microbiol.">
        <title>The Global Catalogue of Microorganisms (GCM) 10K type strain sequencing project: providing services to taxonomists for standard genome sequencing and annotation.</title>
        <authorList>
            <consortium name="The Broad Institute Genomics Platform"/>
            <consortium name="The Broad Institute Genome Sequencing Center for Infectious Disease"/>
            <person name="Wu L."/>
            <person name="Ma J."/>
        </authorList>
    </citation>
    <scope>NUCLEOTIDE SEQUENCE [LARGE SCALE GENOMIC DNA]</scope>
    <source>
        <strain evidence="10">JCM 16902</strain>
    </source>
</reference>
<evidence type="ECO:0000256" key="2">
    <source>
        <dbReference type="ARBA" id="ARBA00022692"/>
    </source>
</evidence>
<keyword evidence="6 7" id="KW-0472">Membrane</keyword>
<evidence type="ECO:0000256" key="5">
    <source>
        <dbReference type="ARBA" id="ARBA00022989"/>
    </source>
</evidence>
<feature type="transmembrane region" description="Helical" evidence="7">
    <location>
        <begin position="38"/>
        <end position="60"/>
    </location>
</feature>
<evidence type="ECO:0000313" key="9">
    <source>
        <dbReference type="EMBL" id="GAA3598446.1"/>
    </source>
</evidence>
<dbReference type="Pfam" id="PF00005">
    <property type="entry name" value="ABC_tran"/>
    <property type="match status" value="1"/>
</dbReference>
<evidence type="ECO:0000259" key="8">
    <source>
        <dbReference type="PROSITE" id="PS50893"/>
    </source>
</evidence>
<dbReference type="InterPro" id="IPR036640">
    <property type="entry name" value="ABC1_TM_sf"/>
</dbReference>
<keyword evidence="4 9" id="KW-0067">ATP-binding</keyword>
<keyword evidence="10" id="KW-1185">Reference proteome</keyword>
<dbReference type="SMART" id="SM00382">
    <property type="entry name" value="AAA"/>
    <property type="match status" value="1"/>
</dbReference>
<evidence type="ECO:0000256" key="3">
    <source>
        <dbReference type="ARBA" id="ARBA00022741"/>
    </source>
</evidence>
<feature type="transmembrane region" description="Helical" evidence="7">
    <location>
        <begin position="80"/>
        <end position="100"/>
    </location>
</feature>
<dbReference type="InterPro" id="IPR003439">
    <property type="entry name" value="ABC_transporter-like_ATP-bd"/>
</dbReference>
<comment type="caution">
    <text evidence="9">The sequence shown here is derived from an EMBL/GenBank/DDBJ whole genome shotgun (WGS) entry which is preliminary data.</text>
</comment>
<feature type="transmembrane region" description="Helical" evidence="7">
    <location>
        <begin position="174"/>
        <end position="200"/>
    </location>
</feature>
<sequence length="622" mass="65526">MITNEDAGIKDEGDGGAGFLAGCPGRLTGRLLASAGRLLVAVMVVVGLVLGLLPVAFVVATSRLLGQVPAAVSGGPGAETALFTSLVVAAGILGAQQVLIPVQHLLGELAAYRVDGVEQRRLMAAALDAPVAVLEGDGPQGDLRVAAQELEFGVQSPGQAVAGTLALVARYTQLAGFVVLIGVGFSWWAAAGTVGVVAAFRYGQVHGLRQYAQVRAELSASERRIDYLRRLSIEPAAGPELRVFGLAGWCAGLLAEAYTAWLGPLWAARRRVYLWPFVGYSLVGVVALVAVLATFGASSVDERPVATFVLVVQAVLGALRLAEHYPEADLQTAVGLRAARAVDRFAAQVGPRTSEKASPIESPEREIRFEDVSFRYPGRDRPVIDHLDLILPAGRCTAVVGVNGAGKTTLVKLLTRLYEPDSGTIRVDGTDIAAHPAAGWRRRVAVIFQDFARFEVSAADNIGFGAVGALHDRAGIAAAAVDAGADQVLERLPGGPDVPLARHLAGGTSLSGGQWQRIALARALFAMRHGSSVLVLDEPTAALDVRAEARFFEEFRQVTAGATTVLISHRFSTVRHADQIVVLGGGRVVEQGDHQQLLAADGQYAAMFRAQAHRFTEPQETV</sequence>
<protein>
    <submittedName>
        <fullName evidence="9">ABC transporter ATP-binding protein</fullName>
    </submittedName>
</protein>
<dbReference type="InterPro" id="IPR027417">
    <property type="entry name" value="P-loop_NTPase"/>
</dbReference>
<keyword evidence="5 7" id="KW-1133">Transmembrane helix</keyword>
<keyword evidence="2 7" id="KW-0812">Transmembrane</keyword>
<dbReference type="InterPro" id="IPR003593">
    <property type="entry name" value="AAA+_ATPase"/>
</dbReference>
<feature type="domain" description="ABC transporter" evidence="8">
    <location>
        <begin position="367"/>
        <end position="610"/>
    </location>
</feature>
<evidence type="ECO:0000256" key="7">
    <source>
        <dbReference type="SAM" id="Phobius"/>
    </source>
</evidence>
<gene>
    <name evidence="9" type="ORF">GCM10022223_12230</name>
</gene>
<dbReference type="InterPro" id="IPR039421">
    <property type="entry name" value="Type_1_exporter"/>
</dbReference>
<dbReference type="Proteomes" id="UP001501074">
    <property type="component" value="Unassembled WGS sequence"/>
</dbReference>
<feature type="transmembrane region" description="Helical" evidence="7">
    <location>
        <begin position="273"/>
        <end position="293"/>
    </location>
</feature>
<feature type="transmembrane region" description="Helical" evidence="7">
    <location>
        <begin position="241"/>
        <end position="261"/>
    </location>
</feature>
<evidence type="ECO:0000256" key="4">
    <source>
        <dbReference type="ARBA" id="ARBA00022840"/>
    </source>
</evidence>
<dbReference type="SUPFAM" id="SSF90123">
    <property type="entry name" value="ABC transporter transmembrane region"/>
    <property type="match status" value="1"/>
</dbReference>
<comment type="subcellular location">
    <subcellularLocation>
        <location evidence="1">Cell membrane</location>
        <topology evidence="1">Multi-pass membrane protein</topology>
    </subcellularLocation>
</comment>
<dbReference type="Gene3D" id="1.20.1560.10">
    <property type="entry name" value="ABC transporter type 1, transmembrane domain"/>
    <property type="match status" value="1"/>
</dbReference>
<dbReference type="CDD" id="cd03228">
    <property type="entry name" value="ABCC_MRP_Like"/>
    <property type="match status" value="1"/>
</dbReference>
<proteinExistence type="predicted"/>
<dbReference type="PANTHER" id="PTHR24221">
    <property type="entry name" value="ATP-BINDING CASSETTE SUB-FAMILY B"/>
    <property type="match status" value="1"/>
</dbReference>
<keyword evidence="3" id="KW-0547">Nucleotide-binding</keyword>
<organism evidence="9 10">
    <name type="scientific">Kineosporia mesophila</name>
    <dbReference type="NCBI Taxonomy" id="566012"/>
    <lineage>
        <taxon>Bacteria</taxon>
        <taxon>Bacillati</taxon>
        <taxon>Actinomycetota</taxon>
        <taxon>Actinomycetes</taxon>
        <taxon>Kineosporiales</taxon>
        <taxon>Kineosporiaceae</taxon>
        <taxon>Kineosporia</taxon>
    </lineage>
</organism>
<dbReference type="Gene3D" id="3.40.50.300">
    <property type="entry name" value="P-loop containing nucleotide triphosphate hydrolases"/>
    <property type="match status" value="1"/>
</dbReference>
<dbReference type="RefSeq" id="WP_231485972.1">
    <property type="nucleotide sequence ID" value="NZ_BAAAZO010000002.1"/>
</dbReference>
<dbReference type="EMBL" id="BAAAZO010000002">
    <property type="protein sequence ID" value="GAA3598446.1"/>
    <property type="molecule type" value="Genomic_DNA"/>
</dbReference>
<dbReference type="SUPFAM" id="SSF52540">
    <property type="entry name" value="P-loop containing nucleoside triphosphate hydrolases"/>
    <property type="match status" value="1"/>
</dbReference>
<dbReference type="InterPro" id="IPR017871">
    <property type="entry name" value="ABC_transporter-like_CS"/>
</dbReference>
<dbReference type="PROSITE" id="PS50893">
    <property type="entry name" value="ABC_TRANSPORTER_2"/>
    <property type="match status" value="1"/>
</dbReference>
<evidence type="ECO:0000256" key="1">
    <source>
        <dbReference type="ARBA" id="ARBA00004651"/>
    </source>
</evidence>
<evidence type="ECO:0000313" key="10">
    <source>
        <dbReference type="Proteomes" id="UP001501074"/>
    </source>
</evidence>
<evidence type="ECO:0000256" key="6">
    <source>
        <dbReference type="ARBA" id="ARBA00023136"/>
    </source>
</evidence>
<dbReference type="PROSITE" id="PS00211">
    <property type="entry name" value="ABC_TRANSPORTER_1"/>
    <property type="match status" value="1"/>
</dbReference>